<name>A0ABS2GGZ6_9FIRM</name>
<keyword evidence="2" id="KW-1185">Reference proteome</keyword>
<protein>
    <submittedName>
        <fullName evidence="1">Uncharacterized protein</fullName>
    </submittedName>
</protein>
<gene>
    <name evidence="1" type="ORF">H6A01_03570</name>
</gene>
<dbReference type="SUPFAM" id="SSF52343">
    <property type="entry name" value="Ferredoxin reductase-like, C-terminal NADP-linked domain"/>
    <property type="match status" value="1"/>
</dbReference>
<dbReference type="Proteomes" id="UP000707138">
    <property type="component" value="Unassembled WGS sequence"/>
</dbReference>
<dbReference type="EMBL" id="JACJLA010000004">
    <property type="protein sequence ID" value="MBM6912409.1"/>
    <property type="molecule type" value="Genomic_DNA"/>
</dbReference>
<organism evidence="1 2">
    <name type="scientific">Veillonella magna</name>
    <dbReference type="NCBI Taxonomy" id="464322"/>
    <lineage>
        <taxon>Bacteria</taxon>
        <taxon>Bacillati</taxon>
        <taxon>Bacillota</taxon>
        <taxon>Negativicutes</taxon>
        <taxon>Veillonellales</taxon>
        <taxon>Veillonellaceae</taxon>
        <taxon>Veillonella</taxon>
    </lineage>
</organism>
<comment type="caution">
    <text evidence="1">The sequence shown here is derived from an EMBL/GenBank/DDBJ whole genome shotgun (WGS) entry which is preliminary data.</text>
</comment>
<reference evidence="1 2" key="1">
    <citation type="journal article" date="2021" name="Sci. Rep.">
        <title>The distribution of antibiotic resistance genes in chicken gut microbiota commensals.</title>
        <authorList>
            <person name="Juricova H."/>
            <person name="Matiasovicova J."/>
            <person name="Kubasova T."/>
            <person name="Cejkova D."/>
            <person name="Rychlik I."/>
        </authorList>
    </citation>
    <scope>NUCLEOTIDE SEQUENCE [LARGE SCALE GENOMIC DNA]</scope>
    <source>
        <strain evidence="1 2">An537</strain>
    </source>
</reference>
<accession>A0ABS2GGZ6</accession>
<evidence type="ECO:0000313" key="2">
    <source>
        <dbReference type="Proteomes" id="UP000707138"/>
    </source>
</evidence>
<proteinExistence type="predicted"/>
<dbReference type="RefSeq" id="WP_205087579.1">
    <property type="nucleotide sequence ID" value="NZ_JACJLA010000004.1"/>
</dbReference>
<sequence length="263" mass="29573">MRMKGVTFVAIYLADIKDCKKKGTSLRTYTLYVPEGMHWSGGAHMRVALYEGLSPELAQKIKKADKETRCALLAGIKEADFDPAFTRTFSISTRECDNAIVFSTRIAAEPSLFKKTLGEYQVGDGIFILTSATHLHVPPKGPIVALTMGVGLSSLHAFIRDLLEAGGDGPILSLNVAEPLEELTELEVHDERVRYMYKNNRYSFEQAVKKLMEDRVLVEQGRFIVIGGHRFMKEWIAFLADNGVAQDRIFLDRPDEQRAIYIK</sequence>
<evidence type="ECO:0000313" key="1">
    <source>
        <dbReference type="EMBL" id="MBM6912409.1"/>
    </source>
</evidence>
<dbReference type="InterPro" id="IPR039261">
    <property type="entry name" value="FNR_nucleotide-bd"/>
</dbReference>